<organism evidence="1">
    <name type="scientific">hydrothermal vent metagenome</name>
    <dbReference type="NCBI Taxonomy" id="652676"/>
    <lineage>
        <taxon>unclassified sequences</taxon>
        <taxon>metagenomes</taxon>
        <taxon>ecological metagenomes</taxon>
    </lineage>
</organism>
<dbReference type="Gene3D" id="3.60.21.10">
    <property type="match status" value="1"/>
</dbReference>
<dbReference type="AlphaFoldDB" id="A0A3B1C8W3"/>
<accession>A0A3B1C8W3</accession>
<sequence length="50" mass="5712">SNNHSCWVVYDSDLGSVEFRRVGYDISVTQKKMSDAGLARYLMDRLSQGR</sequence>
<name>A0A3B1C8W3_9ZZZZ</name>
<feature type="non-terminal residue" evidence="1">
    <location>
        <position position="1"/>
    </location>
</feature>
<proteinExistence type="predicted"/>
<gene>
    <name evidence="1" type="ORF">MNBD_NITROSPINAE03-1853</name>
</gene>
<dbReference type="InterPro" id="IPR029052">
    <property type="entry name" value="Metallo-depent_PP-like"/>
</dbReference>
<reference evidence="1" key="1">
    <citation type="submission" date="2018-06" db="EMBL/GenBank/DDBJ databases">
        <authorList>
            <person name="Zhirakovskaya E."/>
        </authorList>
    </citation>
    <scope>NUCLEOTIDE SEQUENCE</scope>
</reference>
<protein>
    <submittedName>
        <fullName evidence="1">Uncharacterized protein</fullName>
    </submittedName>
</protein>
<dbReference type="EMBL" id="UOGB01000003">
    <property type="protein sequence ID" value="VAX15115.1"/>
    <property type="molecule type" value="Genomic_DNA"/>
</dbReference>
<evidence type="ECO:0000313" key="1">
    <source>
        <dbReference type="EMBL" id="VAX15115.1"/>
    </source>
</evidence>
<dbReference type="SUPFAM" id="SSF56300">
    <property type="entry name" value="Metallo-dependent phosphatases"/>
    <property type="match status" value="1"/>
</dbReference>